<evidence type="ECO:0000313" key="3">
    <source>
        <dbReference type="Proteomes" id="UP001515480"/>
    </source>
</evidence>
<comment type="caution">
    <text evidence="2">The sequence shown here is derived from an EMBL/GenBank/DDBJ whole genome shotgun (WGS) entry which is preliminary data.</text>
</comment>
<feature type="region of interest" description="Disordered" evidence="1">
    <location>
        <begin position="1"/>
        <end position="110"/>
    </location>
</feature>
<keyword evidence="3" id="KW-1185">Reference proteome</keyword>
<feature type="compositionally biased region" description="Basic and acidic residues" evidence="1">
    <location>
        <begin position="43"/>
        <end position="54"/>
    </location>
</feature>
<feature type="compositionally biased region" description="Gly residues" evidence="1">
    <location>
        <begin position="55"/>
        <end position="75"/>
    </location>
</feature>
<feature type="compositionally biased region" description="Basic residues" evidence="1">
    <location>
        <begin position="101"/>
        <end position="110"/>
    </location>
</feature>
<accession>A0AB34K1Q5</accession>
<protein>
    <submittedName>
        <fullName evidence="2">Uncharacterized protein</fullName>
    </submittedName>
</protein>
<proteinExistence type="predicted"/>
<dbReference type="Proteomes" id="UP001515480">
    <property type="component" value="Unassembled WGS sequence"/>
</dbReference>
<organism evidence="2 3">
    <name type="scientific">Prymnesium parvum</name>
    <name type="common">Toxic golden alga</name>
    <dbReference type="NCBI Taxonomy" id="97485"/>
    <lineage>
        <taxon>Eukaryota</taxon>
        <taxon>Haptista</taxon>
        <taxon>Haptophyta</taxon>
        <taxon>Prymnesiophyceae</taxon>
        <taxon>Prymnesiales</taxon>
        <taxon>Prymnesiaceae</taxon>
        <taxon>Prymnesium</taxon>
    </lineage>
</organism>
<gene>
    <name evidence="2" type="ORF">AB1Y20_015960</name>
</gene>
<name>A0AB34K1Q5_PRYPA</name>
<dbReference type="EMBL" id="JBGBPQ010000003">
    <property type="protein sequence ID" value="KAL1527287.1"/>
    <property type="molecule type" value="Genomic_DNA"/>
</dbReference>
<sequence length="110" mass="11045">MERRRRSSSSEARSGGPTRGCVWQASEKPKSNGPVGEAGGHGGGEEGRGGEGGREGGGASGGGGEGEGGEGGGAEGASTRSASMGRRAKSRIGRPTYVSAGRRRSIRRWT</sequence>
<dbReference type="AlphaFoldDB" id="A0AB34K1Q5"/>
<evidence type="ECO:0000313" key="2">
    <source>
        <dbReference type="EMBL" id="KAL1527287.1"/>
    </source>
</evidence>
<evidence type="ECO:0000256" key="1">
    <source>
        <dbReference type="SAM" id="MobiDB-lite"/>
    </source>
</evidence>
<reference evidence="2 3" key="1">
    <citation type="journal article" date="2024" name="Science">
        <title>Giant polyketide synthase enzymes in the biosynthesis of giant marine polyether toxins.</title>
        <authorList>
            <person name="Fallon T.R."/>
            <person name="Shende V.V."/>
            <person name="Wierzbicki I.H."/>
            <person name="Pendleton A.L."/>
            <person name="Watervoot N.F."/>
            <person name="Auber R.P."/>
            <person name="Gonzalez D.J."/>
            <person name="Wisecaver J.H."/>
            <person name="Moore B.S."/>
        </authorList>
    </citation>
    <scope>NUCLEOTIDE SEQUENCE [LARGE SCALE GENOMIC DNA]</scope>
    <source>
        <strain evidence="2 3">12B1</strain>
    </source>
</reference>